<dbReference type="EMBL" id="MU006361">
    <property type="protein sequence ID" value="KAF2844852.1"/>
    <property type="molecule type" value="Genomic_DNA"/>
</dbReference>
<keyword evidence="2" id="KW-0732">Signal</keyword>
<evidence type="ECO:0000256" key="2">
    <source>
        <dbReference type="SAM" id="SignalP"/>
    </source>
</evidence>
<feature type="chain" id="PRO_5025525407" description="Ubiquitin 3 binding protein But2 C-terminal domain-containing protein" evidence="2">
    <location>
        <begin position="20"/>
        <end position="227"/>
    </location>
</feature>
<accession>A0A6A7ANZ9</accession>
<protein>
    <recommendedName>
        <fullName evidence="5">Ubiquitin 3 binding protein But2 C-terminal domain-containing protein</fullName>
    </recommendedName>
</protein>
<dbReference type="PANTHER" id="PTHR38847">
    <property type="match status" value="1"/>
</dbReference>
<dbReference type="OrthoDB" id="3786236at2759"/>
<dbReference type="InterPro" id="IPR025649">
    <property type="entry name" value="DUF4360"/>
</dbReference>
<evidence type="ECO:0000256" key="1">
    <source>
        <dbReference type="SAM" id="MobiDB-lite"/>
    </source>
</evidence>
<keyword evidence="4" id="KW-1185">Reference proteome</keyword>
<proteinExistence type="predicted"/>
<evidence type="ECO:0008006" key="5">
    <source>
        <dbReference type="Google" id="ProtNLM"/>
    </source>
</evidence>
<evidence type="ECO:0000313" key="3">
    <source>
        <dbReference type="EMBL" id="KAF2844852.1"/>
    </source>
</evidence>
<evidence type="ECO:0000313" key="4">
    <source>
        <dbReference type="Proteomes" id="UP000799423"/>
    </source>
</evidence>
<sequence length="227" mass="24110">MHIPPPLVFALLPLPLTLAAPPNPPHITTLSTSGTGCPSTSSSVHADSQVLSDTTSFTFTALAGDSTDNCALHIQSAGGSAGWQVAVREVGYTGDVVLKGDSSLDVITQVFWSERAGETATLTSSLPCTGPSLSASVTLRSTTSDLKWSKCTTSDGNPGILNVNFRPVVQGESGTYAFKKGVWGLVWRTYAEIIRYVYRMPPNARSKQVPHKRDRGETESAASNNKK</sequence>
<gene>
    <name evidence="3" type="ORF">T440DRAFT_502829</name>
</gene>
<name>A0A6A7ANZ9_9PLEO</name>
<organism evidence="3 4">
    <name type="scientific">Plenodomus tracheiphilus IPT5</name>
    <dbReference type="NCBI Taxonomy" id="1408161"/>
    <lineage>
        <taxon>Eukaryota</taxon>
        <taxon>Fungi</taxon>
        <taxon>Dikarya</taxon>
        <taxon>Ascomycota</taxon>
        <taxon>Pezizomycotina</taxon>
        <taxon>Dothideomycetes</taxon>
        <taxon>Pleosporomycetidae</taxon>
        <taxon>Pleosporales</taxon>
        <taxon>Pleosporineae</taxon>
        <taxon>Leptosphaeriaceae</taxon>
        <taxon>Plenodomus</taxon>
    </lineage>
</organism>
<reference evidence="3" key="1">
    <citation type="submission" date="2020-01" db="EMBL/GenBank/DDBJ databases">
        <authorList>
            <consortium name="DOE Joint Genome Institute"/>
            <person name="Haridas S."/>
            <person name="Albert R."/>
            <person name="Binder M."/>
            <person name="Bloem J."/>
            <person name="Labutti K."/>
            <person name="Salamov A."/>
            <person name="Andreopoulos B."/>
            <person name="Baker S.E."/>
            <person name="Barry K."/>
            <person name="Bills G."/>
            <person name="Bluhm B.H."/>
            <person name="Cannon C."/>
            <person name="Castanera R."/>
            <person name="Culley D.E."/>
            <person name="Daum C."/>
            <person name="Ezra D."/>
            <person name="Gonzalez J.B."/>
            <person name="Henrissat B."/>
            <person name="Kuo A."/>
            <person name="Liang C."/>
            <person name="Lipzen A."/>
            <person name="Lutzoni F."/>
            <person name="Magnuson J."/>
            <person name="Mondo S."/>
            <person name="Nolan M."/>
            <person name="Ohm R."/>
            <person name="Pangilinan J."/>
            <person name="Park H.-J."/>
            <person name="Ramirez L."/>
            <person name="Alfaro M."/>
            <person name="Sun H."/>
            <person name="Tritt A."/>
            <person name="Yoshinaga Y."/>
            <person name="Zwiers L.-H."/>
            <person name="Turgeon B.G."/>
            <person name="Goodwin S.B."/>
            <person name="Spatafora J.W."/>
            <person name="Crous P.W."/>
            <person name="Grigoriev I.V."/>
        </authorList>
    </citation>
    <scope>NUCLEOTIDE SEQUENCE</scope>
    <source>
        <strain evidence="3">IPT5</strain>
    </source>
</reference>
<dbReference type="PANTHER" id="PTHR38847:SF1">
    <property type="entry name" value="PSEUDOURIDINE SYNTHASE RSUA_RLUA-LIKE DOMAIN-CONTAINING PROTEIN"/>
    <property type="match status" value="1"/>
</dbReference>
<dbReference type="AlphaFoldDB" id="A0A6A7ANZ9"/>
<dbReference type="Pfam" id="PF14273">
    <property type="entry name" value="DUF4360"/>
    <property type="match status" value="1"/>
</dbReference>
<feature type="region of interest" description="Disordered" evidence="1">
    <location>
        <begin position="204"/>
        <end position="227"/>
    </location>
</feature>
<dbReference type="Proteomes" id="UP000799423">
    <property type="component" value="Unassembled WGS sequence"/>
</dbReference>
<feature type="signal peptide" evidence="2">
    <location>
        <begin position="1"/>
        <end position="19"/>
    </location>
</feature>